<evidence type="ECO:0000313" key="1">
    <source>
        <dbReference type="EMBL" id="KAA3805552.1"/>
    </source>
</evidence>
<dbReference type="Proteomes" id="UP000460135">
    <property type="component" value="Unassembled WGS sequence"/>
</dbReference>
<dbReference type="AlphaFoldDB" id="A0A6N3VAF5"/>
<comment type="caution">
    <text evidence="1">The sequence shown here is derived from an EMBL/GenBank/DDBJ whole genome shotgun (WGS) entry which is preliminary data.</text>
</comment>
<gene>
    <name evidence="1" type="ORF">F3F51_11740</name>
</gene>
<sequence>MKNPRFSSGESRIYVFCCSTCIDNS</sequence>
<protein>
    <submittedName>
        <fullName evidence="1">TRASH domain-containing protein</fullName>
    </submittedName>
</protein>
<name>A0A6N3VAF5_BACOV</name>
<proteinExistence type="predicted"/>
<accession>A0A6N3VAF5</accession>
<dbReference type="EMBL" id="VWLX01000007">
    <property type="protein sequence ID" value="KAA3805552.1"/>
    <property type="molecule type" value="Genomic_DNA"/>
</dbReference>
<evidence type="ECO:0000313" key="2">
    <source>
        <dbReference type="Proteomes" id="UP000460135"/>
    </source>
</evidence>
<organism evidence="1 2">
    <name type="scientific">Bacteroides ovatus</name>
    <dbReference type="NCBI Taxonomy" id="28116"/>
    <lineage>
        <taxon>Bacteria</taxon>
        <taxon>Pseudomonadati</taxon>
        <taxon>Bacteroidota</taxon>
        <taxon>Bacteroidia</taxon>
        <taxon>Bacteroidales</taxon>
        <taxon>Bacteroidaceae</taxon>
        <taxon>Bacteroides</taxon>
    </lineage>
</organism>
<reference evidence="1 2" key="1">
    <citation type="journal article" date="2019" name="Nat. Med.">
        <title>A library of human gut bacterial isolates paired with longitudinal multiomics data enables mechanistic microbiome research.</title>
        <authorList>
            <person name="Poyet M."/>
            <person name="Groussin M."/>
            <person name="Gibbons S.M."/>
            <person name="Avila-Pacheco J."/>
            <person name="Jiang X."/>
            <person name="Kearney S.M."/>
            <person name="Perrotta A.R."/>
            <person name="Berdy B."/>
            <person name="Zhao S."/>
            <person name="Lieberman T.D."/>
            <person name="Swanson P.K."/>
            <person name="Smith M."/>
            <person name="Roesemann S."/>
            <person name="Alexander J.E."/>
            <person name="Rich S.A."/>
            <person name="Livny J."/>
            <person name="Vlamakis H."/>
            <person name="Clish C."/>
            <person name="Bullock K."/>
            <person name="Deik A."/>
            <person name="Scott J."/>
            <person name="Pierce K.A."/>
            <person name="Xavier R.J."/>
            <person name="Alm E.J."/>
        </authorList>
    </citation>
    <scope>NUCLEOTIDE SEQUENCE [LARGE SCALE GENOMIC DNA]</scope>
    <source>
        <strain evidence="1 2">BIOML-A183</strain>
    </source>
</reference>